<keyword evidence="8" id="KW-0221">Differentiation</keyword>
<dbReference type="PANTHER" id="PTHR37456:SF3">
    <property type="entry name" value="COLLAGEN ALPHA-1(XXV) CHAIN"/>
    <property type="match status" value="1"/>
</dbReference>
<name>A0A485P289_LYNPA</name>
<evidence type="ECO:0000256" key="10">
    <source>
        <dbReference type="ARBA" id="ARBA00023119"/>
    </source>
</evidence>
<dbReference type="InterPro" id="IPR050938">
    <property type="entry name" value="Collagen_Structural_Proteins"/>
</dbReference>
<evidence type="ECO:0000256" key="17">
    <source>
        <dbReference type="ARBA" id="ARBA00081218"/>
    </source>
</evidence>
<protein>
    <recommendedName>
        <fullName evidence="16">Collagen alpha-1(XIX) chain</fullName>
    </recommendedName>
    <alternativeName>
        <fullName evidence="17">Collagen alpha-1(Y) chain</fullName>
    </alternativeName>
</protein>
<keyword evidence="7" id="KW-0677">Repeat</keyword>
<feature type="domain" description="Thrombospondin-like N-terminal" evidence="19">
    <location>
        <begin position="127"/>
        <end position="311"/>
    </location>
</feature>
<accession>A0A485P289</accession>
<evidence type="ECO:0000256" key="11">
    <source>
        <dbReference type="ARBA" id="ARBA00023157"/>
    </source>
</evidence>
<dbReference type="Gene3D" id="2.60.120.200">
    <property type="match status" value="1"/>
</dbReference>
<evidence type="ECO:0000259" key="19">
    <source>
        <dbReference type="SMART" id="SM00210"/>
    </source>
</evidence>
<organism evidence="20 21">
    <name type="scientific">Lynx pardinus</name>
    <name type="common">Iberian lynx</name>
    <name type="synonym">Felis pardina</name>
    <dbReference type="NCBI Taxonomy" id="191816"/>
    <lineage>
        <taxon>Eukaryota</taxon>
        <taxon>Metazoa</taxon>
        <taxon>Chordata</taxon>
        <taxon>Craniata</taxon>
        <taxon>Vertebrata</taxon>
        <taxon>Euteleostomi</taxon>
        <taxon>Mammalia</taxon>
        <taxon>Eutheria</taxon>
        <taxon>Laurasiatheria</taxon>
        <taxon>Carnivora</taxon>
        <taxon>Feliformia</taxon>
        <taxon>Felidae</taxon>
        <taxon>Felinae</taxon>
        <taxon>Lynx</taxon>
    </lineage>
</organism>
<evidence type="ECO:0000256" key="3">
    <source>
        <dbReference type="ARBA" id="ARBA00022525"/>
    </source>
</evidence>
<dbReference type="InterPro" id="IPR008160">
    <property type="entry name" value="Collagen"/>
</dbReference>
<dbReference type="EMBL" id="CAAGRJ010027894">
    <property type="protein sequence ID" value="VFV39820.1"/>
    <property type="molecule type" value="Genomic_DNA"/>
</dbReference>
<dbReference type="InterPro" id="IPR048287">
    <property type="entry name" value="TSPN-like_N"/>
</dbReference>
<dbReference type="AlphaFoldDB" id="A0A485P289"/>
<dbReference type="SMART" id="SM00210">
    <property type="entry name" value="TSPN"/>
    <property type="match status" value="1"/>
</dbReference>
<evidence type="ECO:0000256" key="1">
    <source>
        <dbReference type="ARBA" id="ARBA00004498"/>
    </source>
</evidence>
<evidence type="ECO:0000313" key="21">
    <source>
        <dbReference type="Proteomes" id="UP000386466"/>
    </source>
</evidence>
<evidence type="ECO:0000256" key="18">
    <source>
        <dbReference type="SAM" id="MobiDB-lite"/>
    </source>
</evidence>
<evidence type="ECO:0000256" key="15">
    <source>
        <dbReference type="ARBA" id="ARBA00064387"/>
    </source>
</evidence>
<keyword evidence="4" id="KW-0272">Extracellular matrix</keyword>
<gene>
    <name evidence="20" type="ORF">LYPA_23C000063</name>
</gene>
<dbReference type="PANTHER" id="PTHR37456">
    <property type="entry name" value="SI:CH211-266K2.1"/>
    <property type="match status" value="1"/>
</dbReference>
<keyword evidence="5" id="KW-0517">Myogenesis</keyword>
<keyword evidence="21" id="KW-1185">Reference proteome</keyword>
<proteinExistence type="inferred from homology"/>
<dbReference type="InterPro" id="IPR013320">
    <property type="entry name" value="ConA-like_dom_sf"/>
</dbReference>
<comment type="subunit">
    <text evidence="15">Oligomer; disulfide-linked.</text>
</comment>
<comment type="similarity">
    <text evidence="13">Belongs to the fibril-associated collagens with interrupted helices (FACIT) family.</text>
</comment>
<evidence type="ECO:0000256" key="6">
    <source>
        <dbReference type="ARBA" id="ARBA00022729"/>
    </source>
</evidence>
<dbReference type="Pfam" id="PF01391">
    <property type="entry name" value="Collagen"/>
    <property type="match status" value="1"/>
</dbReference>
<evidence type="ECO:0000256" key="5">
    <source>
        <dbReference type="ARBA" id="ARBA00022541"/>
    </source>
</evidence>
<comment type="function">
    <text evidence="14">May act as a cross-bridge between fibrils and other extracellular matrix molecules. Involved in skeletal myogenesis in the developing esophagus. May play a role in organization of the pericellular matrix or the sphinteric smooth muscle.</text>
</comment>
<dbReference type="GO" id="GO:0007517">
    <property type="term" value="P:muscle organ development"/>
    <property type="evidence" value="ECO:0007669"/>
    <property type="project" value="UniProtKB-KW"/>
</dbReference>
<evidence type="ECO:0000256" key="7">
    <source>
        <dbReference type="ARBA" id="ARBA00022737"/>
    </source>
</evidence>
<keyword evidence="3" id="KW-0964">Secreted</keyword>
<reference evidence="20 21" key="1">
    <citation type="submission" date="2019-01" db="EMBL/GenBank/DDBJ databases">
        <authorList>
            <person name="Alioto T."/>
            <person name="Alioto T."/>
        </authorList>
    </citation>
    <scope>NUCLEOTIDE SEQUENCE [LARGE SCALE GENOMIC DNA]</scope>
</reference>
<evidence type="ECO:0000256" key="2">
    <source>
        <dbReference type="ARBA" id="ARBA00022473"/>
    </source>
</evidence>
<dbReference type="GO" id="GO:0005581">
    <property type="term" value="C:collagen trimer"/>
    <property type="evidence" value="ECO:0007669"/>
    <property type="project" value="UniProtKB-KW"/>
</dbReference>
<evidence type="ECO:0000256" key="8">
    <source>
        <dbReference type="ARBA" id="ARBA00022782"/>
    </source>
</evidence>
<dbReference type="GO" id="GO:0007155">
    <property type="term" value="P:cell adhesion"/>
    <property type="evidence" value="ECO:0007669"/>
    <property type="project" value="UniProtKB-KW"/>
</dbReference>
<evidence type="ECO:0000256" key="14">
    <source>
        <dbReference type="ARBA" id="ARBA00055297"/>
    </source>
</evidence>
<feature type="region of interest" description="Disordered" evidence="18">
    <location>
        <begin position="333"/>
        <end position="422"/>
    </location>
</feature>
<evidence type="ECO:0000256" key="13">
    <source>
        <dbReference type="ARBA" id="ARBA00049648"/>
    </source>
</evidence>
<feature type="compositionally biased region" description="Basic and acidic residues" evidence="18">
    <location>
        <begin position="367"/>
        <end position="382"/>
    </location>
</feature>
<dbReference type="SUPFAM" id="SSF49899">
    <property type="entry name" value="Concanavalin A-like lectins/glucanases"/>
    <property type="match status" value="1"/>
</dbReference>
<comment type="subcellular location">
    <subcellularLocation>
        <location evidence="1">Secreted</location>
        <location evidence="1">Extracellular space</location>
        <location evidence="1">Extracellular matrix</location>
    </subcellularLocation>
</comment>
<sequence length="422" mass="46142">MSWRSPVLRSPRPRRVGGSHWERLIRAEMRPPSPLAGSSLGPLLGGAAALAGLHCASEGLKHTFKTCSHLFTWFRGTMRHAGSWKLWLWMAMLLLPASTSVTVRDKSEKQCPVLRTEGHQFPQDNRDKLEVSGFDLGESFSLRRAFCEGDKTCFKLGSAFLFRDTIKIFPKGLPDEYAIAAVFRVRRSTKKERWFLWQVLNLQNLPQISIVVDGGKKVVEFMFRAAEGDVLNYIFKNRELRPLFDRQWHKLGIGIQSRGISLYMDCNLIASRYIDEKNAVDLRGRTVIAARASDGKPVDIELHQLKIYCNSNFIAQETCCEISDAKGSGGIKGEFGAPGIPGEKGENGLHGVPGLPGQKGEQGFEGSKGEIGEKGEPGEKGDPGLAGINGQNGLKGDLGPRGPPGPKGEKGDTGPPGPPALT</sequence>
<keyword evidence="6" id="KW-0732">Signal</keyword>
<dbReference type="GO" id="GO:0030154">
    <property type="term" value="P:cell differentiation"/>
    <property type="evidence" value="ECO:0007669"/>
    <property type="project" value="UniProtKB-KW"/>
</dbReference>
<keyword evidence="10 20" id="KW-0176">Collagen</keyword>
<keyword evidence="12" id="KW-0379">Hydroxylation</keyword>
<evidence type="ECO:0000256" key="12">
    <source>
        <dbReference type="ARBA" id="ARBA00023278"/>
    </source>
</evidence>
<evidence type="ECO:0000256" key="16">
    <source>
        <dbReference type="ARBA" id="ARBA00074525"/>
    </source>
</evidence>
<keyword evidence="11" id="KW-1015">Disulfide bond</keyword>
<evidence type="ECO:0000256" key="4">
    <source>
        <dbReference type="ARBA" id="ARBA00022530"/>
    </source>
</evidence>
<evidence type="ECO:0000256" key="9">
    <source>
        <dbReference type="ARBA" id="ARBA00022889"/>
    </source>
</evidence>
<feature type="non-terminal residue" evidence="20">
    <location>
        <position position="422"/>
    </location>
</feature>
<keyword evidence="2" id="KW-0217">Developmental protein</keyword>
<dbReference type="Proteomes" id="UP000386466">
    <property type="component" value="Unassembled WGS sequence"/>
</dbReference>
<dbReference type="FunFam" id="2.60.120.200:FF:000148">
    <property type="entry name" value="Collagen, type XIX, alpha 1"/>
    <property type="match status" value="1"/>
</dbReference>
<evidence type="ECO:0000313" key="20">
    <source>
        <dbReference type="EMBL" id="VFV39820.1"/>
    </source>
</evidence>
<keyword evidence="9" id="KW-0130">Cell adhesion</keyword>